<dbReference type="PANTHER" id="PTHR14522">
    <property type="entry name" value="EMO2-RELATED"/>
    <property type="match status" value="1"/>
</dbReference>
<feature type="compositionally biased region" description="Basic residues" evidence="3">
    <location>
        <begin position="312"/>
        <end position="322"/>
    </location>
</feature>
<dbReference type="InterPro" id="IPR026320">
    <property type="entry name" value="PRR14"/>
</dbReference>
<evidence type="ECO:0000256" key="3">
    <source>
        <dbReference type="SAM" id="MobiDB-lite"/>
    </source>
</evidence>
<dbReference type="PANTHER" id="PTHR14522:SF2">
    <property type="entry name" value="PROLINE-RICH PROTEIN 14"/>
    <property type="match status" value="1"/>
</dbReference>
<feature type="region of interest" description="Disordered" evidence="3">
    <location>
        <begin position="290"/>
        <end position="325"/>
    </location>
</feature>
<reference evidence="5" key="1">
    <citation type="submission" date="2020-04" db="EMBL/GenBank/DDBJ databases">
        <authorList>
            <person name="Neveu A P."/>
        </authorList>
    </citation>
    <scope>NUCLEOTIDE SEQUENCE</scope>
    <source>
        <tissue evidence="5">Whole embryo</tissue>
    </source>
</reference>
<feature type="compositionally biased region" description="Basic and acidic residues" evidence="3">
    <location>
        <begin position="160"/>
        <end position="177"/>
    </location>
</feature>
<name>A0A6F9DHS5_9ASCI</name>
<evidence type="ECO:0000256" key="2">
    <source>
        <dbReference type="SAM" id="Coils"/>
    </source>
</evidence>
<organism evidence="5">
    <name type="scientific">Phallusia mammillata</name>
    <dbReference type="NCBI Taxonomy" id="59560"/>
    <lineage>
        <taxon>Eukaryota</taxon>
        <taxon>Metazoa</taxon>
        <taxon>Chordata</taxon>
        <taxon>Tunicata</taxon>
        <taxon>Ascidiacea</taxon>
        <taxon>Phlebobranchia</taxon>
        <taxon>Ascidiidae</taxon>
        <taxon>Phallusia</taxon>
    </lineage>
</organism>
<proteinExistence type="evidence at transcript level"/>
<keyword evidence="1" id="KW-0597">Phosphoprotein</keyword>
<feature type="compositionally biased region" description="Basic and acidic residues" evidence="3">
    <location>
        <begin position="291"/>
        <end position="304"/>
    </location>
</feature>
<protein>
    <submittedName>
        <fullName evidence="5">Uncharacterized protein LOC100181989</fullName>
    </submittedName>
</protein>
<accession>A0A6F9DHS5</accession>
<dbReference type="Pfam" id="PF15386">
    <property type="entry name" value="Tantalus"/>
    <property type="match status" value="1"/>
</dbReference>
<sequence>MSSYSKPEVALEDLINCVHIGKTLTTELSRHPPEAPVTAGAYWTSNEDFNPLMMPAGPKVIVDIELDKSADIDNKRIKLEASNEKSLNNSEMQHAVQTDYATISGTSTNKVTNQSKCNNTELKKVKRKRLLANEEVTMLRTPESLDPPRKKPYIYNENSAVDKADEENKAEKRKAPEEVPTAKALWLPPSPDSLSEDEKDTLSECSKPTTSIEIKQNIVKESEYVCTSSAAIASITACNIVIKDICDNNETSSQLSRFQTFNVHSECLNSPQEETKDTVEDKHACNISKSEVPDEVSRTTENEHCGSPPAKRSLRSRQKNIRKTLPPLQVRQTPMGLPKPLRLKKDKFSIEEIYTNKNYSTPVPKSWETIFEYPKQEKDGTIRYVEKRRKTRAMVFYTNPAERPSKKRVRTVLHTLLHEKQICAYIFLLQRKRQGRRIPTRRNKMENDLQTNKKLQMALAELDEQLELHNLS</sequence>
<feature type="coiled-coil region" evidence="2">
    <location>
        <begin position="445"/>
        <end position="472"/>
    </location>
</feature>
<evidence type="ECO:0000313" key="5">
    <source>
        <dbReference type="EMBL" id="CAB3262699.1"/>
    </source>
</evidence>
<evidence type="ECO:0000259" key="4">
    <source>
        <dbReference type="Pfam" id="PF15386"/>
    </source>
</evidence>
<gene>
    <name evidence="5" type="primary">LOC100181989</name>
</gene>
<feature type="domain" description="Tantalus-like" evidence="4">
    <location>
        <begin position="333"/>
        <end position="389"/>
    </location>
</feature>
<dbReference type="InterPro" id="IPR028149">
    <property type="entry name" value="Tantalus-like"/>
</dbReference>
<feature type="region of interest" description="Disordered" evidence="3">
    <location>
        <begin position="142"/>
        <end position="207"/>
    </location>
</feature>
<keyword evidence="2" id="KW-0175">Coiled coil</keyword>
<dbReference type="AlphaFoldDB" id="A0A6F9DHS5"/>
<evidence type="ECO:0000256" key="1">
    <source>
        <dbReference type="ARBA" id="ARBA00022553"/>
    </source>
</evidence>
<dbReference type="EMBL" id="LR786837">
    <property type="protein sequence ID" value="CAB3262699.1"/>
    <property type="molecule type" value="mRNA"/>
</dbReference>